<dbReference type="GO" id="GO:0015171">
    <property type="term" value="F:amino acid transmembrane transporter activity"/>
    <property type="evidence" value="ECO:0007669"/>
    <property type="project" value="TreeGrafter"/>
</dbReference>
<dbReference type="InterPro" id="IPR045238">
    <property type="entry name" value="Tim23-like"/>
</dbReference>
<evidence type="ECO:0000313" key="7">
    <source>
        <dbReference type="Proteomes" id="UP000636709"/>
    </source>
</evidence>
<sequence length="257" mass="26659">MCCVVTGAGLHSPELAAPAFSTTPQRLSTQQTGTVIAVVQSFSTLSTSDSERGGRAAARGRKMSSSVETHARAFADEVRGGLETKNWMLDLGHPLLNRIAESFVKAAGIGAVQAVARESYFMAIEGEGGSVSGSTGSRKRSFPELNGSNSGSKSAEAMVSHRQNYLSLVLELPWFCLSVVIPFPFSAGLAAGVHSGLTYGLTEVRGTHDWRNSAVAGAITGAAVALTSDRASHEQVVQCAIAGAALSTAANVLSDIF</sequence>
<keyword evidence="3" id="KW-1133">Transmembrane helix</keyword>
<proteinExistence type="predicted"/>
<dbReference type="PANTHER" id="PTHR15371:SF1">
    <property type="entry name" value="OUTER ENVELOPE PORE PROTEIN 16-2, CHLOROPLASTIC"/>
    <property type="match status" value="1"/>
</dbReference>
<keyword evidence="4" id="KW-0472">Membrane</keyword>
<organism evidence="6 7">
    <name type="scientific">Digitaria exilis</name>
    <dbReference type="NCBI Taxonomy" id="1010633"/>
    <lineage>
        <taxon>Eukaryota</taxon>
        <taxon>Viridiplantae</taxon>
        <taxon>Streptophyta</taxon>
        <taxon>Embryophyta</taxon>
        <taxon>Tracheophyta</taxon>
        <taxon>Spermatophyta</taxon>
        <taxon>Magnoliopsida</taxon>
        <taxon>Liliopsida</taxon>
        <taxon>Poales</taxon>
        <taxon>Poaceae</taxon>
        <taxon>PACMAD clade</taxon>
        <taxon>Panicoideae</taxon>
        <taxon>Panicodae</taxon>
        <taxon>Paniceae</taxon>
        <taxon>Anthephorinae</taxon>
        <taxon>Digitaria</taxon>
    </lineage>
</organism>
<gene>
    <name evidence="6" type="ORF">HU200_023043</name>
</gene>
<protein>
    <submittedName>
        <fullName evidence="6">Uncharacterized protein</fullName>
    </submittedName>
</protein>
<dbReference type="GO" id="GO:0009707">
    <property type="term" value="C:chloroplast outer membrane"/>
    <property type="evidence" value="ECO:0007669"/>
    <property type="project" value="TreeGrafter"/>
</dbReference>
<evidence type="ECO:0000313" key="6">
    <source>
        <dbReference type="EMBL" id="KAF8721536.1"/>
    </source>
</evidence>
<dbReference type="PANTHER" id="PTHR15371">
    <property type="entry name" value="TIM23"/>
    <property type="match status" value="1"/>
</dbReference>
<keyword evidence="2" id="KW-0812">Transmembrane</keyword>
<comment type="caution">
    <text evidence="6">The sequence shown here is derived from an EMBL/GenBank/DDBJ whole genome shotgun (WGS) entry which is preliminary data.</text>
</comment>
<comment type="subcellular location">
    <subcellularLocation>
        <location evidence="1">Membrane</location>
        <topology evidence="1">Multi-pass membrane protein</topology>
    </subcellularLocation>
</comment>
<dbReference type="Pfam" id="PF02466">
    <property type="entry name" value="Tim17"/>
    <property type="match status" value="1"/>
</dbReference>
<keyword evidence="7" id="KW-1185">Reference proteome</keyword>
<dbReference type="Proteomes" id="UP000636709">
    <property type="component" value="Unassembled WGS sequence"/>
</dbReference>
<reference evidence="6" key="1">
    <citation type="submission" date="2020-07" db="EMBL/GenBank/DDBJ databases">
        <title>Genome sequence and genetic diversity analysis of an under-domesticated orphan crop, white fonio (Digitaria exilis).</title>
        <authorList>
            <person name="Bennetzen J.L."/>
            <person name="Chen S."/>
            <person name="Ma X."/>
            <person name="Wang X."/>
            <person name="Yssel A.E.J."/>
            <person name="Chaluvadi S.R."/>
            <person name="Johnson M."/>
            <person name="Gangashetty P."/>
            <person name="Hamidou F."/>
            <person name="Sanogo M.D."/>
            <person name="Zwaenepoel A."/>
            <person name="Wallace J."/>
            <person name="Van De Peer Y."/>
            <person name="Van Deynze A."/>
        </authorList>
    </citation>
    <scope>NUCLEOTIDE SEQUENCE</scope>
    <source>
        <tissue evidence="6">Leaves</tissue>
    </source>
</reference>
<evidence type="ECO:0000256" key="3">
    <source>
        <dbReference type="ARBA" id="ARBA00022989"/>
    </source>
</evidence>
<accession>A0A835CCD1</accession>
<evidence type="ECO:0000256" key="5">
    <source>
        <dbReference type="SAM" id="MobiDB-lite"/>
    </source>
</evidence>
<dbReference type="AlphaFoldDB" id="A0A835CCD1"/>
<name>A0A835CCD1_9POAL</name>
<evidence type="ECO:0000256" key="1">
    <source>
        <dbReference type="ARBA" id="ARBA00004141"/>
    </source>
</evidence>
<feature type="region of interest" description="Disordered" evidence="5">
    <location>
        <begin position="129"/>
        <end position="153"/>
    </location>
</feature>
<evidence type="ECO:0000256" key="2">
    <source>
        <dbReference type="ARBA" id="ARBA00022692"/>
    </source>
</evidence>
<evidence type="ECO:0000256" key="4">
    <source>
        <dbReference type="ARBA" id="ARBA00023136"/>
    </source>
</evidence>
<dbReference type="OrthoDB" id="1913857at2759"/>
<dbReference type="EMBL" id="JACEFO010001682">
    <property type="protein sequence ID" value="KAF8721536.1"/>
    <property type="molecule type" value="Genomic_DNA"/>
</dbReference>